<evidence type="ECO:0000313" key="5">
    <source>
        <dbReference type="EMBL" id="MCP1336760.1"/>
    </source>
</evidence>
<dbReference type="EMBL" id="JAMZFT010000002">
    <property type="protein sequence ID" value="MCP1336760.1"/>
    <property type="molecule type" value="Genomic_DNA"/>
</dbReference>
<dbReference type="Pfam" id="PF01717">
    <property type="entry name" value="Meth_synt_2"/>
    <property type="match status" value="1"/>
</dbReference>
<dbReference type="GO" id="GO:0003871">
    <property type="term" value="F:5-methyltetrahydropteroyltriglutamate-homocysteine S-methyltransferase activity"/>
    <property type="evidence" value="ECO:0007669"/>
    <property type="project" value="InterPro"/>
</dbReference>
<name>A0A9J6PG08_9PROT</name>
<dbReference type="GO" id="GO:0008270">
    <property type="term" value="F:zinc ion binding"/>
    <property type="evidence" value="ECO:0007669"/>
    <property type="project" value="InterPro"/>
</dbReference>
<dbReference type="CDD" id="cd03311">
    <property type="entry name" value="CIMS_C_terminal_like"/>
    <property type="match status" value="1"/>
</dbReference>
<accession>A0A9J6PG08</accession>
<protein>
    <submittedName>
        <fullName evidence="5">Cobalamin-independent methionine synthase II family protein</fullName>
    </submittedName>
</protein>
<comment type="caution">
    <text evidence="5">The sequence shown here is derived from an EMBL/GenBank/DDBJ whole genome shotgun (WGS) entry which is preliminary data.</text>
</comment>
<dbReference type="Proteomes" id="UP001055804">
    <property type="component" value="Unassembled WGS sequence"/>
</dbReference>
<dbReference type="RefSeq" id="WP_269332706.1">
    <property type="nucleotide sequence ID" value="NZ_JAMZFT010000002.1"/>
</dbReference>
<feature type="domain" description="Cobalamin-independent methionine synthase MetE C-terminal/archaeal" evidence="4">
    <location>
        <begin position="25"/>
        <end position="325"/>
    </location>
</feature>
<keyword evidence="6" id="KW-1185">Reference proteome</keyword>
<comment type="cofactor">
    <cofactor evidence="1">
        <name>Zn(2+)</name>
        <dbReference type="ChEBI" id="CHEBI:29105"/>
    </cofactor>
</comment>
<dbReference type="InterPro" id="IPR002629">
    <property type="entry name" value="Met_Synth_C/arc"/>
</dbReference>
<keyword evidence="2" id="KW-0479">Metal-binding</keyword>
<evidence type="ECO:0000313" key="6">
    <source>
        <dbReference type="Proteomes" id="UP001055804"/>
    </source>
</evidence>
<dbReference type="PANTHER" id="PTHR30519">
    <property type="entry name" value="5-METHYLTETRAHYDROPTEROYLTRIGLUTAMATE--HOMOCYSTEINE METHYLTRANSFERASE"/>
    <property type="match status" value="1"/>
</dbReference>
<dbReference type="Gene3D" id="3.20.20.210">
    <property type="match status" value="1"/>
</dbReference>
<reference evidence="5" key="1">
    <citation type="submission" date="2022-06" db="EMBL/GenBank/DDBJ databases">
        <title>Isolation and Genomics of Futiania mangrovii gen. nov., sp. nov., a Rare and Metabolically-versatile member in the Class Alphaproteobacteria.</title>
        <authorList>
            <person name="Liu L."/>
            <person name="Huang W.-C."/>
            <person name="Pan J."/>
            <person name="Li J."/>
            <person name="Huang Y."/>
            <person name="Du H."/>
            <person name="Liu Y."/>
            <person name="Li M."/>
        </authorList>
    </citation>
    <scope>NUCLEOTIDE SEQUENCE</scope>
    <source>
        <strain evidence="5">FT118</strain>
    </source>
</reference>
<keyword evidence="3" id="KW-0862">Zinc</keyword>
<dbReference type="AlphaFoldDB" id="A0A9J6PG08"/>
<evidence type="ECO:0000256" key="1">
    <source>
        <dbReference type="ARBA" id="ARBA00001947"/>
    </source>
</evidence>
<sequence length="340" mass="36884">MAEPRIKTTVVGSYPVPDWLAALPSEQAVIDATRVVLNTQEKAGIDLVADGELYRFDVNHPETNGMIEYFVRPMGGIRADLTFREVQAFRAQEGMKFRTRPAGLVTGPVTSGTLDLPAACARAKALATKPLKFTLTGPHMLAKTLQDTHYGSLPKLAMAIAEALAEQVALLDADVVQIDEANLPGHPEEWEWAAEAANIVLSAVKTTPAIHLCFGNYGGQSVQKGTWDTLIGYLNTLKVDHIVMEMAHRPIEEVAAFKGLDPKIGLGLGVVDIKRTEVETADTIAHSIERAAGIVGADRIRYIHPDCGFWMLKRSIADQKIAALVKGRDLYEGRAARAVA</sequence>
<organism evidence="5 6">
    <name type="scientific">Futiania mangrovi</name>
    <dbReference type="NCBI Taxonomy" id="2959716"/>
    <lineage>
        <taxon>Bacteria</taxon>
        <taxon>Pseudomonadati</taxon>
        <taxon>Pseudomonadota</taxon>
        <taxon>Alphaproteobacteria</taxon>
        <taxon>Futianiales</taxon>
        <taxon>Futianiaceae</taxon>
        <taxon>Futiania</taxon>
    </lineage>
</organism>
<evidence type="ECO:0000259" key="4">
    <source>
        <dbReference type="Pfam" id="PF01717"/>
    </source>
</evidence>
<dbReference type="GO" id="GO:0009086">
    <property type="term" value="P:methionine biosynthetic process"/>
    <property type="evidence" value="ECO:0007669"/>
    <property type="project" value="InterPro"/>
</dbReference>
<proteinExistence type="predicted"/>
<evidence type="ECO:0000256" key="3">
    <source>
        <dbReference type="ARBA" id="ARBA00022833"/>
    </source>
</evidence>
<dbReference type="InterPro" id="IPR038071">
    <property type="entry name" value="UROD/MetE-like_sf"/>
</dbReference>
<dbReference type="SUPFAM" id="SSF51726">
    <property type="entry name" value="UROD/MetE-like"/>
    <property type="match status" value="1"/>
</dbReference>
<evidence type="ECO:0000256" key="2">
    <source>
        <dbReference type="ARBA" id="ARBA00022723"/>
    </source>
</evidence>
<gene>
    <name evidence="5" type="ORF">NJQ99_10105</name>
</gene>